<keyword evidence="12 14" id="KW-0472">Membrane</keyword>
<keyword evidence="10 14" id="KW-1133">Transmembrane helix</keyword>
<evidence type="ECO:0000256" key="1">
    <source>
        <dbReference type="ARBA" id="ARBA00004141"/>
    </source>
</evidence>
<evidence type="ECO:0000256" key="14">
    <source>
        <dbReference type="SAM" id="Phobius"/>
    </source>
</evidence>
<evidence type="ECO:0000256" key="12">
    <source>
        <dbReference type="ARBA" id="ARBA00023136"/>
    </source>
</evidence>
<sequence>MDDTPTQINLLTLNVWGLKYISKLRRQRLEEIGRQLAAADPQPHIVALQECFTEEDYRSIRRETRFMLPYGKYYCSGSFGGGLAILSRWPIEESTVFRYSLNGRPTAFFRGDWYVGKGVACAKIRYGPGPKHIVEVFNTHTHSPYESGPNDSYLCHRTSQAWEMAKLLRGAAERGHLVVALGDFNMLPLSLQHRIITAHSPVRDVWRVLHPESSVGPADHPAEQARRRPIPTAEFNIIENGAASDGPYNTWRWTKQQQKLLGPGKPEVTVAPDTIDRRGKRIDFVFASTGDISVLGGGWAPTRASVGMMMRHPQLGCSLSDHFAVEATLEFHPLSAPSSSSDNPQPHHLHPAKTTATATATPYDTGALKPRGPSKQSSLLSNPKFRPDSETIAHDVFLRAPAGATPGGGGTEDDGETFDARTMSTHIPAQALDNGTFLHIAPQRSPTPSEAGFGSHDHLDDDLSQKKEFAAQANLGDEQTALPGTVYDDVLAVLERYVRREEGQRKWRGRHFFASVAGTVACLVGVFWSPHNYVAFILMLVSSLGLVAGTIDGLLALLFFNSELRALREFEWEVRNAKGGRDDMDDDQRAW</sequence>
<dbReference type="EMBL" id="JAUKUD010000004">
    <property type="protein sequence ID" value="KAK0746277.1"/>
    <property type="molecule type" value="Genomic_DNA"/>
</dbReference>
<evidence type="ECO:0000256" key="5">
    <source>
        <dbReference type="ARBA" id="ARBA00022692"/>
    </source>
</evidence>
<dbReference type="InterPro" id="IPR036691">
    <property type="entry name" value="Endo/exonu/phosph_ase_sf"/>
</dbReference>
<proteinExistence type="inferred from homology"/>
<evidence type="ECO:0000256" key="3">
    <source>
        <dbReference type="ARBA" id="ARBA00004991"/>
    </source>
</evidence>
<dbReference type="GO" id="GO:0004767">
    <property type="term" value="F:sphingomyelin phosphodiesterase activity"/>
    <property type="evidence" value="ECO:0007669"/>
    <property type="project" value="InterPro"/>
</dbReference>
<dbReference type="InterPro" id="IPR005135">
    <property type="entry name" value="Endo/exonuclease/phosphatase"/>
</dbReference>
<feature type="region of interest" description="Disordered" evidence="13">
    <location>
        <begin position="398"/>
        <end position="418"/>
    </location>
</feature>
<keyword evidence="9" id="KW-0746">Sphingolipid metabolism</keyword>
<dbReference type="Gene3D" id="3.60.10.10">
    <property type="entry name" value="Endonuclease/exonuclease/phosphatase"/>
    <property type="match status" value="1"/>
</dbReference>
<keyword evidence="8" id="KW-0460">Magnesium</keyword>
<evidence type="ECO:0000256" key="7">
    <source>
        <dbReference type="ARBA" id="ARBA00022801"/>
    </source>
</evidence>
<keyword evidence="5 14" id="KW-0812">Transmembrane</keyword>
<gene>
    <name evidence="16" type="ORF">B0T18DRAFT_488877</name>
</gene>
<dbReference type="PANTHER" id="PTHR16320">
    <property type="entry name" value="SPHINGOMYELINASE FAMILY MEMBER"/>
    <property type="match status" value="1"/>
</dbReference>
<accession>A0AA40EVG5</accession>
<dbReference type="AlphaFoldDB" id="A0AA40EVG5"/>
<keyword evidence="7" id="KW-0378">Hydrolase</keyword>
<keyword evidence="16" id="KW-0255">Endonuclease</keyword>
<protein>
    <submittedName>
        <fullName evidence="16">Endonuclease/exonuclease/phosphatase</fullName>
    </submittedName>
</protein>
<evidence type="ECO:0000256" key="11">
    <source>
        <dbReference type="ARBA" id="ARBA00023098"/>
    </source>
</evidence>
<evidence type="ECO:0000256" key="2">
    <source>
        <dbReference type="ARBA" id="ARBA00004760"/>
    </source>
</evidence>
<keyword evidence="16" id="KW-0540">Nuclease</keyword>
<evidence type="ECO:0000313" key="16">
    <source>
        <dbReference type="EMBL" id="KAK0746277.1"/>
    </source>
</evidence>
<organism evidence="16 17">
    <name type="scientific">Schizothecium vesticola</name>
    <dbReference type="NCBI Taxonomy" id="314040"/>
    <lineage>
        <taxon>Eukaryota</taxon>
        <taxon>Fungi</taxon>
        <taxon>Dikarya</taxon>
        <taxon>Ascomycota</taxon>
        <taxon>Pezizomycotina</taxon>
        <taxon>Sordariomycetes</taxon>
        <taxon>Sordariomycetidae</taxon>
        <taxon>Sordariales</taxon>
        <taxon>Schizotheciaceae</taxon>
        <taxon>Schizothecium</taxon>
    </lineage>
</organism>
<evidence type="ECO:0000256" key="4">
    <source>
        <dbReference type="ARBA" id="ARBA00006335"/>
    </source>
</evidence>
<dbReference type="FunFam" id="3.60.10.10:FF:000059">
    <property type="entry name" value="Inositol phosphosphingolipids phospholipase C"/>
    <property type="match status" value="1"/>
</dbReference>
<dbReference type="PANTHER" id="PTHR16320:SF24">
    <property type="entry name" value="PHOSPHODIESTERASE, PUTATIVE-RELATED"/>
    <property type="match status" value="1"/>
</dbReference>
<feature type="transmembrane region" description="Helical" evidence="14">
    <location>
        <begin position="509"/>
        <end position="528"/>
    </location>
</feature>
<evidence type="ECO:0000256" key="13">
    <source>
        <dbReference type="SAM" id="MobiDB-lite"/>
    </source>
</evidence>
<reference evidence="16" key="1">
    <citation type="submission" date="2023-06" db="EMBL/GenBank/DDBJ databases">
        <title>Genome-scale phylogeny and comparative genomics of the fungal order Sordariales.</title>
        <authorList>
            <consortium name="Lawrence Berkeley National Laboratory"/>
            <person name="Hensen N."/>
            <person name="Bonometti L."/>
            <person name="Westerberg I."/>
            <person name="Brannstrom I.O."/>
            <person name="Guillou S."/>
            <person name="Cros-Aarteil S."/>
            <person name="Calhoun S."/>
            <person name="Haridas S."/>
            <person name="Kuo A."/>
            <person name="Mondo S."/>
            <person name="Pangilinan J."/>
            <person name="Riley R."/>
            <person name="LaButti K."/>
            <person name="Andreopoulos B."/>
            <person name="Lipzen A."/>
            <person name="Chen C."/>
            <person name="Yanf M."/>
            <person name="Daum C."/>
            <person name="Ng V."/>
            <person name="Clum A."/>
            <person name="Steindorff A."/>
            <person name="Ohm R."/>
            <person name="Martin F."/>
            <person name="Silar P."/>
            <person name="Natvig D."/>
            <person name="Lalanne C."/>
            <person name="Gautier V."/>
            <person name="Ament-velasquez S.L."/>
            <person name="Kruys A."/>
            <person name="Hutchinson M.I."/>
            <person name="Powell A.J."/>
            <person name="Barry K."/>
            <person name="Miller A.N."/>
            <person name="Grigoriev I.V."/>
            <person name="Debuchy R."/>
            <person name="Gladieux P."/>
            <person name="Thoren M.H."/>
            <person name="Johannesson H."/>
        </authorList>
    </citation>
    <scope>NUCLEOTIDE SEQUENCE</scope>
    <source>
        <strain evidence="16">SMH3187-1</strain>
    </source>
</reference>
<evidence type="ECO:0000256" key="8">
    <source>
        <dbReference type="ARBA" id="ARBA00022842"/>
    </source>
</evidence>
<name>A0AA40EVG5_9PEZI</name>
<dbReference type="GO" id="GO:0006665">
    <property type="term" value="P:sphingolipid metabolic process"/>
    <property type="evidence" value="ECO:0007669"/>
    <property type="project" value="UniProtKB-KW"/>
</dbReference>
<feature type="region of interest" description="Disordered" evidence="13">
    <location>
        <begin position="334"/>
        <end position="386"/>
    </location>
</feature>
<keyword evidence="11" id="KW-0443">Lipid metabolism</keyword>
<evidence type="ECO:0000259" key="15">
    <source>
        <dbReference type="Pfam" id="PF03372"/>
    </source>
</evidence>
<dbReference type="GO" id="GO:0004519">
    <property type="term" value="F:endonuclease activity"/>
    <property type="evidence" value="ECO:0007669"/>
    <property type="project" value="UniProtKB-KW"/>
</dbReference>
<comment type="similarity">
    <text evidence="4">Belongs to the neutral sphingomyelinase family.</text>
</comment>
<comment type="subcellular location">
    <subcellularLocation>
        <location evidence="1">Membrane</location>
        <topology evidence="1">Multi-pass membrane protein</topology>
    </subcellularLocation>
</comment>
<dbReference type="InterPro" id="IPR038772">
    <property type="entry name" value="Sph/SMPD2-like"/>
</dbReference>
<keyword evidence="17" id="KW-1185">Reference proteome</keyword>
<feature type="transmembrane region" description="Helical" evidence="14">
    <location>
        <begin position="534"/>
        <end position="560"/>
    </location>
</feature>
<evidence type="ECO:0000256" key="9">
    <source>
        <dbReference type="ARBA" id="ARBA00022919"/>
    </source>
</evidence>
<comment type="pathway">
    <text evidence="3">Sphingolipid metabolism.</text>
</comment>
<evidence type="ECO:0000256" key="6">
    <source>
        <dbReference type="ARBA" id="ARBA00022723"/>
    </source>
</evidence>
<keyword evidence="6" id="KW-0479">Metal-binding</keyword>
<dbReference type="SUPFAM" id="SSF56219">
    <property type="entry name" value="DNase I-like"/>
    <property type="match status" value="1"/>
</dbReference>
<dbReference type="GO" id="GO:0046872">
    <property type="term" value="F:metal ion binding"/>
    <property type="evidence" value="ECO:0007669"/>
    <property type="project" value="UniProtKB-KW"/>
</dbReference>
<evidence type="ECO:0000256" key="10">
    <source>
        <dbReference type="ARBA" id="ARBA00022989"/>
    </source>
</evidence>
<comment type="caution">
    <text evidence="16">The sequence shown here is derived from an EMBL/GenBank/DDBJ whole genome shotgun (WGS) entry which is preliminary data.</text>
</comment>
<evidence type="ECO:0000313" key="17">
    <source>
        <dbReference type="Proteomes" id="UP001172155"/>
    </source>
</evidence>
<comment type="pathway">
    <text evidence="2">Lipid metabolism; sphingolipid metabolism.</text>
</comment>
<dbReference type="GO" id="GO:0016020">
    <property type="term" value="C:membrane"/>
    <property type="evidence" value="ECO:0007669"/>
    <property type="project" value="UniProtKB-SubCell"/>
</dbReference>
<dbReference type="Proteomes" id="UP001172155">
    <property type="component" value="Unassembled WGS sequence"/>
</dbReference>
<dbReference type="Pfam" id="PF03372">
    <property type="entry name" value="Exo_endo_phos"/>
    <property type="match status" value="1"/>
</dbReference>
<feature type="domain" description="Endonuclease/exonuclease/phosphatase" evidence="15">
    <location>
        <begin position="11"/>
        <end position="322"/>
    </location>
</feature>